<feature type="signal peptide" evidence="2">
    <location>
        <begin position="1"/>
        <end position="18"/>
    </location>
</feature>
<organism evidence="3 4">
    <name type="scientific">Plakobranchus ocellatus</name>
    <dbReference type="NCBI Taxonomy" id="259542"/>
    <lineage>
        <taxon>Eukaryota</taxon>
        <taxon>Metazoa</taxon>
        <taxon>Spiralia</taxon>
        <taxon>Lophotrochozoa</taxon>
        <taxon>Mollusca</taxon>
        <taxon>Gastropoda</taxon>
        <taxon>Heterobranchia</taxon>
        <taxon>Euthyneura</taxon>
        <taxon>Panpulmonata</taxon>
        <taxon>Sacoglossa</taxon>
        <taxon>Placobranchoidea</taxon>
        <taxon>Plakobranchidae</taxon>
        <taxon>Plakobranchus</taxon>
    </lineage>
</organism>
<keyword evidence="4" id="KW-1185">Reference proteome</keyword>
<gene>
    <name evidence="3" type="ORF">PoB_000828000</name>
</gene>
<feature type="compositionally biased region" description="Polar residues" evidence="1">
    <location>
        <begin position="106"/>
        <end position="121"/>
    </location>
</feature>
<evidence type="ECO:0000256" key="1">
    <source>
        <dbReference type="SAM" id="MobiDB-lite"/>
    </source>
</evidence>
<keyword evidence="2" id="KW-0732">Signal</keyword>
<dbReference type="EMBL" id="BLXT01000945">
    <property type="protein sequence ID" value="GFN81774.1"/>
    <property type="molecule type" value="Genomic_DNA"/>
</dbReference>
<feature type="region of interest" description="Disordered" evidence="1">
    <location>
        <begin position="88"/>
        <end position="121"/>
    </location>
</feature>
<reference evidence="3 4" key="1">
    <citation type="journal article" date="2021" name="Elife">
        <title>Chloroplast acquisition without the gene transfer in kleptoplastic sea slugs, Plakobranchus ocellatus.</title>
        <authorList>
            <person name="Maeda T."/>
            <person name="Takahashi S."/>
            <person name="Yoshida T."/>
            <person name="Shimamura S."/>
            <person name="Takaki Y."/>
            <person name="Nagai Y."/>
            <person name="Toyoda A."/>
            <person name="Suzuki Y."/>
            <person name="Arimoto A."/>
            <person name="Ishii H."/>
            <person name="Satoh N."/>
            <person name="Nishiyama T."/>
            <person name="Hasebe M."/>
            <person name="Maruyama T."/>
            <person name="Minagawa J."/>
            <person name="Obokata J."/>
            <person name="Shigenobu S."/>
        </authorList>
    </citation>
    <scope>NUCLEOTIDE SEQUENCE [LARGE SCALE GENOMIC DNA]</scope>
</reference>
<evidence type="ECO:0000313" key="3">
    <source>
        <dbReference type="EMBL" id="GFN81774.1"/>
    </source>
</evidence>
<protein>
    <recommendedName>
        <fullName evidence="5">Secreted protein</fullName>
    </recommendedName>
</protein>
<evidence type="ECO:0000256" key="2">
    <source>
        <dbReference type="SAM" id="SignalP"/>
    </source>
</evidence>
<accession>A0AAV3YGY2</accession>
<name>A0AAV3YGY2_9GAST</name>
<evidence type="ECO:0000313" key="4">
    <source>
        <dbReference type="Proteomes" id="UP000735302"/>
    </source>
</evidence>
<dbReference type="Proteomes" id="UP000735302">
    <property type="component" value="Unassembled WGS sequence"/>
</dbReference>
<sequence>MVILLLISLVHLPSDVISTEGAGQTRVLKEVSVALVDKYVTYALQADNAPLPMERLKGRHFLSVCPNTEASDSRGKKAQHRCKVCADRAKTAGQTPTERERKKADNNTVPRVQSWSMPGLF</sequence>
<comment type="caution">
    <text evidence="3">The sequence shown here is derived from an EMBL/GenBank/DDBJ whole genome shotgun (WGS) entry which is preliminary data.</text>
</comment>
<feature type="chain" id="PRO_5043618471" description="Secreted protein" evidence="2">
    <location>
        <begin position="19"/>
        <end position="121"/>
    </location>
</feature>
<evidence type="ECO:0008006" key="5">
    <source>
        <dbReference type="Google" id="ProtNLM"/>
    </source>
</evidence>
<dbReference type="AlphaFoldDB" id="A0AAV3YGY2"/>
<proteinExistence type="predicted"/>